<dbReference type="Pfam" id="PF11126">
    <property type="entry name" value="Phage_DsbA"/>
    <property type="match status" value="1"/>
</dbReference>
<organism evidence="1 2">
    <name type="scientific">Yersinia phage fHe-Yen9-01</name>
    <dbReference type="NCBI Taxonomy" id="1965363"/>
    <lineage>
        <taxon>Viruses</taxon>
        <taxon>Duplodnaviria</taxon>
        <taxon>Heunggongvirae</taxon>
        <taxon>Uroviricota</taxon>
        <taxon>Caudoviricetes</taxon>
        <taxon>Pantevenvirales</taxon>
        <taxon>Straboviridae</taxon>
        <taxon>Tevenvirinae</taxon>
        <taxon>Tegunavirus</taxon>
        <taxon>Tegunavirus fheyen901</taxon>
    </lineage>
</organism>
<accession>A0A1V0DY12</accession>
<evidence type="ECO:0008006" key="3">
    <source>
        <dbReference type="Google" id="ProtNLM"/>
    </source>
</evidence>
<proteinExistence type="predicted"/>
<dbReference type="Proteomes" id="UP000222840">
    <property type="component" value="Segment"/>
</dbReference>
<name>A0A1V0DY12_9CAUD</name>
<protein>
    <recommendedName>
        <fullName evidence="3">Double-stranded DNA binding protein</fullName>
    </recommendedName>
</protein>
<evidence type="ECO:0000313" key="2">
    <source>
        <dbReference type="Proteomes" id="UP000222840"/>
    </source>
</evidence>
<keyword evidence="2" id="KW-1185">Reference proteome</keyword>
<dbReference type="InterPro" id="IPR020313">
    <property type="entry name" value="Double-stranded_DNA-bd"/>
</dbReference>
<gene>
    <name evidence="1" type="ORF">fHeYen901_264</name>
</gene>
<reference evidence="1 2" key="1">
    <citation type="submission" date="2017-02" db="EMBL/GenBank/DDBJ databases">
        <title>Characterization and complete genome sequence of Yersinia bacteriophage, fHe-Yen9-01.</title>
        <authorList>
            <person name="Jun J.W."/>
            <person name="Wicklund A."/>
            <person name="Skurnik M."/>
        </authorList>
    </citation>
    <scope>NUCLEOTIDE SEQUENCE [LARGE SCALE GENOMIC DNA]</scope>
</reference>
<evidence type="ECO:0000313" key="1">
    <source>
        <dbReference type="EMBL" id="ARB06037.1"/>
    </source>
</evidence>
<sequence>MKEAKKEKVEFDEAIHGAELQKLIEDSSAQKIKSEGFLQIVKDNVAKAKELGIETKKFNQLLNIYHKGIRERFEDEKTEVVDLYDSIFHK</sequence>
<dbReference type="EMBL" id="KY593455">
    <property type="protein sequence ID" value="ARB06037.1"/>
    <property type="molecule type" value="Genomic_DNA"/>
</dbReference>